<accession>A0A5A7QNP2</accession>
<name>A0A5A7QNP2_STRAF</name>
<gene>
    <name evidence="1" type="ORF">STAS_23039</name>
</gene>
<proteinExistence type="predicted"/>
<dbReference type="AlphaFoldDB" id="A0A5A7QNP2"/>
<evidence type="ECO:0000313" key="1">
    <source>
        <dbReference type="EMBL" id="GER46047.1"/>
    </source>
</evidence>
<organism evidence="1 2">
    <name type="scientific">Striga asiatica</name>
    <name type="common">Asiatic witchweed</name>
    <name type="synonym">Buchnera asiatica</name>
    <dbReference type="NCBI Taxonomy" id="4170"/>
    <lineage>
        <taxon>Eukaryota</taxon>
        <taxon>Viridiplantae</taxon>
        <taxon>Streptophyta</taxon>
        <taxon>Embryophyta</taxon>
        <taxon>Tracheophyta</taxon>
        <taxon>Spermatophyta</taxon>
        <taxon>Magnoliopsida</taxon>
        <taxon>eudicotyledons</taxon>
        <taxon>Gunneridae</taxon>
        <taxon>Pentapetalae</taxon>
        <taxon>asterids</taxon>
        <taxon>lamiids</taxon>
        <taxon>Lamiales</taxon>
        <taxon>Orobanchaceae</taxon>
        <taxon>Buchnereae</taxon>
        <taxon>Striga</taxon>
    </lineage>
</organism>
<dbReference type="Proteomes" id="UP000325081">
    <property type="component" value="Unassembled WGS sequence"/>
</dbReference>
<dbReference type="GO" id="GO:0003677">
    <property type="term" value="F:DNA binding"/>
    <property type="evidence" value="ECO:0007669"/>
    <property type="project" value="UniProtKB-KW"/>
</dbReference>
<keyword evidence="2" id="KW-1185">Reference proteome</keyword>
<dbReference type="EMBL" id="BKCP01007404">
    <property type="protein sequence ID" value="GER46047.1"/>
    <property type="molecule type" value="Genomic_DNA"/>
</dbReference>
<reference evidence="2" key="1">
    <citation type="journal article" date="2019" name="Curr. Biol.">
        <title>Genome Sequence of Striga asiatica Provides Insight into the Evolution of Plant Parasitism.</title>
        <authorList>
            <person name="Yoshida S."/>
            <person name="Kim S."/>
            <person name="Wafula E.K."/>
            <person name="Tanskanen J."/>
            <person name="Kim Y.M."/>
            <person name="Honaas L."/>
            <person name="Yang Z."/>
            <person name="Spallek T."/>
            <person name="Conn C.E."/>
            <person name="Ichihashi Y."/>
            <person name="Cheong K."/>
            <person name="Cui S."/>
            <person name="Der J.P."/>
            <person name="Gundlach H."/>
            <person name="Jiao Y."/>
            <person name="Hori C."/>
            <person name="Ishida J.K."/>
            <person name="Kasahara H."/>
            <person name="Kiba T."/>
            <person name="Kim M.S."/>
            <person name="Koo N."/>
            <person name="Laohavisit A."/>
            <person name="Lee Y.H."/>
            <person name="Lumba S."/>
            <person name="McCourt P."/>
            <person name="Mortimer J.C."/>
            <person name="Mutuku J.M."/>
            <person name="Nomura T."/>
            <person name="Sasaki-Sekimoto Y."/>
            <person name="Seto Y."/>
            <person name="Wang Y."/>
            <person name="Wakatake T."/>
            <person name="Sakakibara H."/>
            <person name="Demura T."/>
            <person name="Yamaguchi S."/>
            <person name="Yoneyama K."/>
            <person name="Manabe R.I."/>
            <person name="Nelson D.C."/>
            <person name="Schulman A.H."/>
            <person name="Timko M.P."/>
            <person name="dePamphilis C.W."/>
            <person name="Choi D."/>
            <person name="Shirasu K."/>
        </authorList>
    </citation>
    <scope>NUCLEOTIDE SEQUENCE [LARGE SCALE GENOMIC DNA]</scope>
    <source>
        <strain evidence="2">cv. UVA1</strain>
    </source>
</reference>
<protein>
    <submittedName>
        <fullName evidence="1">GC-rich sequence DNA-binding factor-like protein</fullName>
    </submittedName>
</protein>
<sequence>MTKSNPSTKKRNLTPASSPTARIDLEYIGQIAGTSASIEVQFCLWQETLLLRIIERLARAEKTSLLFQECNIFHHSDLFDGDSGIHFHISNVSERTSHSLAKKQLLFEKLLNNQGLVSLLCPRQLAIAPKTYDDVWAKTWLSVFYAVHKILTLTAANYEPDTGQPTERLGPTLLAP</sequence>
<evidence type="ECO:0000313" key="2">
    <source>
        <dbReference type="Proteomes" id="UP000325081"/>
    </source>
</evidence>
<comment type="caution">
    <text evidence="1">The sequence shown here is derived from an EMBL/GenBank/DDBJ whole genome shotgun (WGS) entry which is preliminary data.</text>
</comment>
<keyword evidence="1" id="KW-0238">DNA-binding</keyword>